<evidence type="ECO:0000256" key="8">
    <source>
        <dbReference type="ARBA" id="ARBA00022833"/>
    </source>
</evidence>
<dbReference type="InterPro" id="IPR050765">
    <property type="entry name" value="Riboflavin_Biosynth_HTPR"/>
</dbReference>
<evidence type="ECO:0000313" key="17">
    <source>
        <dbReference type="EMBL" id="KJV69259.1"/>
    </source>
</evidence>
<evidence type="ECO:0000256" key="11">
    <source>
        <dbReference type="ARBA" id="ARBA00023268"/>
    </source>
</evidence>
<evidence type="ECO:0000256" key="14">
    <source>
        <dbReference type="PIRSR" id="PIRSR006769-2"/>
    </source>
</evidence>
<reference evidence="17 18" key="1">
    <citation type="submission" date="2015-02" db="EMBL/GenBank/DDBJ databases">
        <title>Genome Sequencing of Rickettsiales.</title>
        <authorList>
            <person name="Daugherty S.C."/>
            <person name="Su Q."/>
            <person name="Abolude K."/>
            <person name="Beier-Sexton M."/>
            <person name="Carlyon J.A."/>
            <person name="Carter R."/>
            <person name="Day N.P."/>
            <person name="Dumler S.J."/>
            <person name="Dyachenko V."/>
            <person name="Godinez A."/>
            <person name="Kurtti T.J."/>
            <person name="Lichay M."/>
            <person name="Mullins K.E."/>
            <person name="Ott S."/>
            <person name="Pappas-Brown V."/>
            <person name="Paris D.H."/>
            <person name="Patel P."/>
            <person name="Richards A.L."/>
            <person name="Sadzewicz L."/>
            <person name="Sears K."/>
            <person name="Seidman D."/>
            <person name="Sengamalay N."/>
            <person name="Stenos J."/>
            <person name="Tallon L.J."/>
            <person name="Vincent G."/>
            <person name="Fraser C.M."/>
            <person name="Munderloh U."/>
            <person name="Dunning-Hotopp J.C."/>
        </authorList>
    </citation>
    <scope>NUCLEOTIDE SEQUENCE [LARGE SCALE GENOMIC DNA]</scope>
    <source>
        <strain evidence="17 18">RAC413</strain>
    </source>
</reference>
<dbReference type="NCBIfam" id="TIGR00326">
    <property type="entry name" value="eubact_ribD"/>
    <property type="match status" value="1"/>
</dbReference>
<comment type="catalytic activity">
    <reaction evidence="12">
        <text>2,5-diamino-6-hydroxy-4-(5-phosphoribosylamino)-pyrimidine + H2O + H(+) = 5-amino-6-(5-phospho-D-ribosylamino)uracil + NH4(+)</text>
        <dbReference type="Rhea" id="RHEA:21868"/>
        <dbReference type="ChEBI" id="CHEBI:15377"/>
        <dbReference type="ChEBI" id="CHEBI:15378"/>
        <dbReference type="ChEBI" id="CHEBI:28938"/>
        <dbReference type="ChEBI" id="CHEBI:58453"/>
        <dbReference type="ChEBI" id="CHEBI:58614"/>
        <dbReference type="EC" id="3.5.4.26"/>
    </reaction>
</comment>
<dbReference type="Pfam" id="PF00383">
    <property type="entry name" value="dCMP_cyt_deam_1"/>
    <property type="match status" value="1"/>
</dbReference>
<dbReference type="SUPFAM" id="SSF53927">
    <property type="entry name" value="Cytidine deaminase-like"/>
    <property type="match status" value="1"/>
</dbReference>
<gene>
    <name evidence="17" type="primary">ribD</name>
    <name evidence="17" type="ORF">NLO413_0641</name>
</gene>
<feature type="binding site" evidence="14">
    <location>
        <position position="287"/>
    </location>
    <ligand>
        <name>substrate</name>
    </ligand>
</feature>
<dbReference type="InterPro" id="IPR002734">
    <property type="entry name" value="RibDG_C"/>
</dbReference>
<dbReference type="Proteomes" id="UP000033562">
    <property type="component" value="Unassembled WGS sequence"/>
</dbReference>
<feature type="binding site" evidence="14">
    <location>
        <position position="197"/>
    </location>
    <ligand>
        <name>NADP(+)</name>
        <dbReference type="ChEBI" id="CHEBI:58349"/>
    </ligand>
</feature>
<evidence type="ECO:0000313" key="18">
    <source>
        <dbReference type="Proteomes" id="UP000033562"/>
    </source>
</evidence>
<evidence type="ECO:0000256" key="7">
    <source>
        <dbReference type="ARBA" id="ARBA00022723"/>
    </source>
</evidence>
<feature type="binding site" evidence="14">
    <location>
        <position position="201"/>
    </location>
    <ligand>
        <name>NADP(+)</name>
        <dbReference type="ChEBI" id="CHEBI:58349"/>
    </ligand>
</feature>
<dbReference type="UniPathway" id="UPA00275">
    <property type="reaction ID" value="UER00401"/>
</dbReference>
<feature type="binding site" evidence="14">
    <location>
        <position position="171"/>
    </location>
    <ligand>
        <name>NADP(+)</name>
        <dbReference type="ChEBI" id="CHEBI:58349"/>
    </ligand>
</feature>
<dbReference type="PANTHER" id="PTHR38011:SF7">
    <property type="entry name" value="2,5-DIAMINO-6-RIBOSYLAMINO-4(3H)-PYRIMIDINONE 5'-PHOSPHATE REDUCTASE"/>
    <property type="match status" value="1"/>
</dbReference>
<feature type="binding site" evidence="14">
    <location>
        <position position="185"/>
    </location>
    <ligand>
        <name>substrate</name>
    </ligand>
</feature>
<comment type="function">
    <text evidence="1 12">Converts 2,5-diamino-6-(ribosylamino)-4(3h)-pyrimidinone 5'-phosphate into 5-amino-6-(ribosylamino)-2,4(1h,3h)-pyrimidinedione 5'-phosphate.</text>
</comment>
<comment type="similarity">
    <text evidence="4 12">In the N-terminal section; belongs to the cytidine and deoxycytidylate deaminase family.</text>
</comment>
<feature type="binding site" evidence="15">
    <location>
        <position position="51"/>
    </location>
    <ligand>
        <name>Zn(2+)</name>
        <dbReference type="ChEBI" id="CHEBI:29105"/>
        <note>catalytic</note>
    </ligand>
</feature>
<dbReference type="Gene3D" id="3.40.430.10">
    <property type="entry name" value="Dihydrofolate Reductase, subunit A"/>
    <property type="match status" value="1"/>
</dbReference>
<dbReference type="InterPro" id="IPR002125">
    <property type="entry name" value="CMP_dCMP_dom"/>
</dbReference>
<protein>
    <recommendedName>
        <fullName evidence="12">Riboflavin biosynthesis protein RibD</fullName>
    </recommendedName>
    <domain>
        <recommendedName>
            <fullName evidence="12">Diaminohydroxyphosphoribosylaminopyrimidine deaminase</fullName>
            <shortName evidence="12">DRAP deaminase</shortName>
            <ecNumber evidence="12">3.5.4.26</ecNumber>
        </recommendedName>
        <alternativeName>
            <fullName evidence="12">Riboflavin-specific deaminase</fullName>
        </alternativeName>
    </domain>
    <domain>
        <recommendedName>
            <fullName evidence="12">5-amino-6-(5-phosphoribosylamino)uracil reductase</fullName>
            <ecNumber evidence="12">1.1.1.193</ecNumber>
        </recommendedName>
        <alternativeName>
            <fullName evidence="12">HTP reductase</fullName>
        </alternativeName>
    </domain>
</protein>
<evidence type="ECO:0000256" key="9">
    <source>
        <dbReference type="ARBA" id="ARBA00022857"/>
    </source>
</evidence>
<feature type="binding site" evidence="15">
    <location>
        <position position="76"/>
    </location>
    <ligand>
        <name>Zn(2+)</name>
        <dbReference type="ChEBI" id="CHEBI:29105"/>
        <note>catalytic</note>
    </ligand>
</feature>
<dbReference type="GO" id="GO:0008703">
    <property type="term" value="F:5-amino-6-(5-phosphoribosylamino)uracil reductase activity"/>
    <property type="evidence" value="ECO:0007669"/>
    <property type="project" value="UniProtKB-EC"/>
</dbReference>
<dbReference type="PIRSF" id="PIRSF006769">
    <property type="entry name" value="RibD"/>
    <property type="match status" value="1"/>
</dbReference>
<organism evidence="17 18">
    <name type="scientific">Candidatus Neoehrlichia procyonis str. RAC413</name>
    <dbReference type="NCBI Taxonomy" id="1359163"/>
    <lineage>
        <taxon>Bacteria</taxon>
        <taxon>Pseudomonadati</taxon>
        <taxon>Pseudomonadota</taxon>
        <taxon>Alphaproteobacteria</taxon>
        <taxon>Rickettsiales</taxon>
        <taxon>Anaplasmataceae</taxon>
        <taxon>Candidatus Neoehrlichia</taxon>
    </lineage>
</organism>
<evidence type="ECO:0000259" key="16">
    <source>
        <dbReference type="PROSITE" id="PS51747"/>
    </source>
</evidence>
<dbReference type="AlphaFoldDB" id="A0A0F3NQS9"/>
<dbReference type="SUPFAM" id="SSF53597">
    <property type="entry name" value="Dihydrofolate reductase-like"/>
    <property type="match status" value="1"/>
</dbReference>
<dbReference type="PROSITE" id="PS51747">
    <property type="entry name" value="CYT_DCMP_DEAMINASES_2"/>
    <property type="match status" value="1"/>
</dbReference>
<comment type="pathway">
    <text evidence="2 12">Cofactor biosynthesis; riboflavin biosynthesis; 5-amino-6-(D-ribitylamino)uracil from GTP: step 2/4.</text>
</comment>
<evidence type="ECO:0000256" key="3">
    <source>
        <dbReference type="ARBA" id="ARBA00004910"/>
    </source>
</evidence>
<dbReference type="InterPro" id="IPR016192">
    <property type="entry name" value="APOBEC/CMP_deaminase_Zn-bd"/>
</dbReference>
<keyword evidence="11" id="KW-0511">Multifunctional enzyme</keyword>
<evidence type="ECO:0000256" key="10">
    <source>
        <dbReference type="ARBA" id="ARBA00023002"/>
    </source>
</evidence>
<dbReference type="InterPro" id="IPR024072">
    <property type="entry name" value="DHFR-like_dom_sf"/>
</dbReference>
<keyword evidence="6 12" id="KW-0686">Riboflavin biosynthesis</keyword>
<dbReference type="Gene3D" id="3.40.140.10">
    <property type="entry name" value="Cytidine Deaminase, domain 2"/>
    <property type="match status" value="1"/>
</dbReference>
<comment type="pathway">
    <text evidence="3 12">Cofactor biosynthesis; riboflavin biosynthesis; 5-amino-6-(D-ribitylamino)uracil from GTP: step 3/4.</text>
</comment>
<dbReference type="PANTHER" id="PTHR38011">
    <property type="entry name" value="DIHYDROFOLATE REDUCTASE FAMILY PROTEIN (AFU_ORTHOLOGUE AFUA_8G06820)"/>
    <property type="match status" value="1"/>
</dbReference>
<accession>A0A0F3NQS9</accession>
<feature type="binding site" evidence="15">
    <location>
        <position position="85"/>
    </location>
    <ligand>
        <name>Zn(2+)</name>
        <dbReference type="ChEBI" id="CHEBI:29105"/>
        <note>catalytic</note>
    </ligand>
</feature>
<dbReference type="EC" id="3.5.4.26" evidence="12"/>
<dbReference type="CDD" id="cd01284">
    <property type="entry name" value="Riboflavin_deaminase-reductase"/>
    <property type="match status" value="1"/>
</dbReference>
<evidence type="ECO:0000256" key="4">
    <source>
        <dbReference type="ARBA" id="ARBA00005259"/>
    </source>
</evidence>
<keyword evidence="8 12" id="KW-0862">Zinc</keyword>
<evidence type="ECO:0000256" key="15">
    <source>
        <dbReference type="PIRSR" id="PIRSR006769-3"/>
    </source>
</evidence>
<comment type="caution">
    <text evidence="17">The sequence shown here is derived from an EMBL/GenBank/DDBJ whole genome shotgun (WGS) entry which is preliminary data.</text>
</comment>
<feature type="binding site" evidence="14">
    <location>
        <position position="155"/>
    </location>
    <ligand>
        <name>NADP(+)</name>
        <dbReference type="ChEBI" id="CHEBI:58349"/>
    </ligand>
</feature>
<proteinExistence type="inferred from homology"/>
<name>A0A0F3NQS9_9RICK</name>
<dbReference type="GO" id="GO:0009231">
    <property type="term" value="P:riboflavin biosynthetic process"/>
    <property type="evidence" value="ECO:0007669"/>
    <property type="project" value="UniProtKB-UniPathway"/>
</dbReference>
<keyword evidence="10 12" id="KW-0560">Oxidoreductase</keyword>
<dbReference type="GO" id="GO:0008270">
    <property type="term" value="F:zinc ion binding"/>
    <property type="evidence" value="ECO:0007669"/>
    <property type="project" value="InterPro"/>
</dbReference>
<evidence type="ECO:0000256" key="6">
    <source>
        <dbReference type="ARBA" id="ARBA00022619"/>
    </source>
</evidence>
<feature type="binding site" evidence="14">
    <location>
        <position position="205"/>
    </location>
    <ligand>
        <name>substrate</name>
    </ligand>
</feature>
<dbReference type="Pfam" id="PF01872">
    <property type="entry name" value="RibD_C"/>
    <property type="match status" value="1"/>
</dbReference>
<dbReference type="EMBL" id="LANX01000001">
    <property type="protein sequence ID" value="KJV69259.1"/>
    <property type="molecule type" value="Genomic_DNA"/>
</dbReference>
<evidence type="ECO:0000256" key="13">
    <source>
        <dbReference type="PIRSR" id="PIRSR006769-1"/>
    </source>
</evidence>
<sequence length="357" mass="39614">MDDDEKFMLMALRLASRGLGNVYPNPAVGCVIVNSGMIVGRGWTQEGGRPHAEIMAIRNAGSLSQGATVYVTLEPCCHYGNTGPCTLELINAGISKIVIASQDPDERVSGKGIKILQKAGLEVLYGVMRAQADKMNIGFIYSKVKNRPFVTVKIATTLDGKIALPNKQNKWITNQLTRTWVHKQRAIYDAIMVGSNTVVLDNPMLDCRLSGLEKYSPIRVIIDRSGKLNYNYNIIKTASIIPTYILTDHNVDVKLKHVKYLLVQSDDFFVNAMKKLVDIGITRLFVEGGGILITELLKRKLVDQLLWCRTNKIFGNEGVSSLNNLDVANLFHNYGLKKINTLTFGEDTVDILDVIIE</sequence>
<dbReference type="PROSITE" id="PS00903">
    <property type="entry name" value="CYT_DCMP_DEAMINASES_1"/>
    <property type="match status" value="1"/>
</dbReference>
<evidence type="ECO:0000256" key="1">
    <source>
        <dbReference type="ARBA" id="ARBA00002151"/>
    </source>
</evidence>
<feature type="active site" description="Proton donor" evidence="13">
    <location>
        <position position="53"/>
    </location>
</feature>
<dbReference type="InterPro" id="IPR004794">
    <property type="entry name" value="Eubact_RibD"/>
</dbReference>
<comment type="similarity">
    <text evidence="5 12">In the C-terminal section; belongs to the HTP reductase family.</text>
</comment>
<evidence type="ECO:0000256" key="5">
    <source>
        <dbReference type="ARBA" id="ARBA00007417"/>
    </source>
</evidence>
<evidence type="ECO:0000256" key="2">
    <source>
        <dbReference type="ARBA" id="ARBA00004882"/>
    </source>
</evidence>
<feature type="domain" description="CMP/dCMP-type deaminase" evidence="16">
    <location>
        <begin position="2"/>
        <end position="124"/>
    </location>
</feature>
<comment type="catalytic activity">
    <reaction evidence="12">
        <text>5-amino-6-(5-phospho-D-ribitylamino)uracil + NADP(+) = 5-amino-6-(5-phospho-D-ribosylamino)uracil + NADPH + H(+)</text>
        <dbReference type="Rhea" id="RHEA:17845"/>
        <dbReference type="ChEBI" id="CHEBI:15378"/>
        <dbReference type="ChEBI" id="CHEBI:57783"/>
        <dbReference type="ChEBI" id="CHEBI:58349"/>
        <dbReference type="ChEBI" id="CHEBI:58421"/>
        <dbReference type="ChEBI" id="CHEBI:58453"/>
        <dbReference type="EC" id="1.1.1.193"/>
    </reaction>
</comment>
<feature type="binding site" evidence="14">
    <location>
        <position position="208"/>
    </location>
    <ligand>
        <name>substrate</name>
    </ligand>
</feature>
<dbReference type="RefSeq" id="WP_045809008.1">
    <property type="nucleotide sequence ID" value="NZ_LANX01000001.1"/>
</dbReference>
<keyword evidence="12 17" id="KW-0378">Hydrolase</keyword>
<dbReference type="GO" id="GO:0008835">
    <property type="term" value="F:diaminohydroxyphosphoribosylaminopyrimidine deaminase activity"/>
    <property type="evidence" value="ECO:0007669"/>
    <property type="project" value="UniProtKB-EC"/>
</dbReference>
<dbReference type="PATRIC" id="fig|1359163.3.peg.623"/>
<comment type="cofactor">
    <cofactor evidence="12 15">
        <name>Zn(2+)</name>
        <dbReference type="ChEBI" id="CHEBI:29105"/>
    </cofactor>
    <text evidence="12 15">Binds 1 zinc ion.</text>
</comment>
<dbReference type="STRING" id="1359163.NLO413_0641"/>
<keyword evidence="9 12" id="KW-0521">NADP</keyword>
<keyword evidence="18" id="KW-1185">Reference proteome</keyword>
<dbReference type="InterPro" id="IPR016193">
    <property type="entry name" value="Cytidine_deaminase-like"/>
</dbReference>
<dbReference type="OrthoDB" id="9800865at2"/>
<evidence type="ECO:0000256" key="12">
    <source>
        <dbReference type="PIRNR" id="PIRNR006769"/>
    </source>
</evidence>
<keyword evidence="7 12" id="KW-0479">Metal-binding</keyword>
<dbReference type="EC" id="1.1.1.193" evidence="12"/>